<proteinExistence type="predicted"/>
<accession>A0AAV1D5Y4</accession>
<dbReference type="Proteomes" id="UP001161247">
    <property type="component" value="Chromosome 4"/>
</dbReference>
<dbReference type="AlphaFoldDB" id="A0AAV1D5Y4"/>
<dbReference type="InterPro" id="IPR044821">
    <property type="entry name" value="At1g28695/At4g15970-like"/>
</dbReference>
<dbReference type="EMBL" id="OX459121">
    <property type="protein sequence ID" value="CAI9102057.1"/>
    <property type="molecule type" value="Genomic_DNA"/>
</dbReference>
<organism evidence="2 3">
    <name type="scientific">Oldenlandia corymbosa var. corymbosa</name>
    <dbReference type="NCBI Taxonomy" id="529605"/>
    <lineage>
        <taxon>Eukaryota</taxon>
        <taxon>Viridiplantae</taxon>
        <taxon>Streptophyta</taxon>
        <taxon>Embryophyta</taxon>
        <taxon>Tracheophyta</taxon>
        <taxon>Spermatophyta</taxon>
        <taxon>Magnoliopsida</taxon>
        <taxon>eudicotyledons</taxon>
        <taxon>Gunneridae</taxon>
        <taxon>Pentapetalae</taxon>
        <taxon>asterids</taxon>
        <taxon>lamiids</taxon>
        <taxon>Gentianales</taxon>
        <taxon>Rubiaceae</taxon>
        <taxon>Rubioideae</taxon>
        <taxon>Spermacoceae</taxon>
        <taxon>Hedyotis-Oldenlandia complex</taxon>
        <taxon>Oldenlandia</taxon>
    </lineage>
</organism>
<protein>
    <submittedName>
        <fullName evidence="2">OLC1v1000250C1</fullName>
    </submittedName>
</protein>
<dbReference type="InterPro" id="IPR005069">
    <property type="entry name" value="Nucl-diP-sugar_transferase"/>
</dbReference>
<keyword evidence="3" id="KW-1185">Reference proteome</keyword>
<dbReference type="PANTHER" id="PTHR46038:SF12">
    <property type="entry name" value="OS03G0731800 PROTEIN"/>
    <property type="match status" value="1"/>
</dbReference>
<name>A0AAV1D5Y4_OLDCO</name>
<reference evidence="2" key="1">
    <citation type="submission" date="2023-03" db="EMBL/GenBank/DDBJ databases">
        <authorList>
            <person name="Julca I."/>
        </authorList>
    </citation>
    <scope>NUCLEOTIDE SEQUENCE</scope>
</reference>
<evidence type="ECO:0000313" key="3">
    <source>
        <dbReference type="Proteomes" id="UP001161247"/>
    </source>
</evidence>
<feature type="domain" description="Nucleotide-diphospho-sugar transferase" evidence="1">
    <location>
        <begin position="39"/>
        <end position="87"/>
    </location>
</feature>
<gene>
    <name evidence="2" type="ORF">OLC1_LOCUS11488</name>
</gene>
<evidence type="ECO:0000313" key="2">
    <source>
        <dbReference type="EMBL" id="CAI9102057.1"/>
    </source>
</evidence>
<sequence>MFNETDDMQISTDWFNGRPRGTDNQINTGFYHDLITEGSIIKELGLIVRFLDTIYFSGFCANSKDIRKVATVHANCCRSIVAKVADLTRVLRDWEASKKFIRNPAANYSEFKWSSHSDCKKSWKDPPPNLI</sequence>
<dbReference type="Pfam" id="PF03407">
    <property type="entry name" value="Nucleotid_trans"/>
    <property type="match status" value="1"/>
</dbReference>
<evidence type="ECO:0000259" key="1">
    <source>
        <dbReference type="Pfam" id="PF03407"/>
    </source>
</evidence>
<dbReference type="PANTHER" id="PTHR46038">
    <property type="entry name" value="EXPRESSED PROTEIN-RELATED"/>
    <property type="match status" value="1"/>
</dbReference>